<evidence type="ECO:0000256" key="1">
    <source>
        <dbReference type="SAM" id="MobiDB-lite"/>
    </source>
</evidence>
<keyword evidence="3" id="KW-1185">Reference proteome</keyword>
<feature type="compositionally biased region" description="Low complexity" evidence="1">
    <location>
        <begin position="19"/>
        <end position="28"/>
    </location>
</feature>
<feature type="compositionally biased region" description="Polar residues" evidence="1">
    <location>
        <begin position="35"/>
        <end position="55"/>
    </location>
</feature>
<evidence type="ECO:0000313" key="3">
    <source>
        <dbReference type="Proteomes" id="UP000249757"/>
    </source>
</evidence>
<dbReference type="Proteomes" id="UP000249757">
    <property type="component" value="Unassembled WGS sequence"/>
</dbReference>
<evidence type="ECO:0000313" key="2">
    <source>
        <dbReference type="EMBL" id="KAI1513008.1"/>
    </source>
</evidence>
<sequence>MASMKKAPSQEGKKPANPPLSHLSNPLLTRPATEIANTLGNLEISTSHPQKTAQKPKSKPVADSWDLDDDAQSGSDTETEQVTTSKNKADSPHEALQPISTTDSRDLPPNPPPPTPASPTQFEYPDTTAPYSLSSEGPRSRGAGSPDKRPEKTTAVAGRLIAGALGVRAPKRTDEEREYDRVMRDKERKRRAEEREREKRETEAREARKKAVWDD</sequence>
<dbReference type="EMBL" id="NRDI02000010">
    <property type="protein sequence ID" value="KAI1513008.1"/>
    <property type="molecule type" value="Genomic_DNA"/>
</dbReference>
<comment type="caution">
    <text evidence="2">The sequence shown here is derived from an EMBL/GenBank/DDBJ whole genome shotgun (WGS) entry which is preliminary data.</text>
</comment>
<feature type="region of interest" description="Disordered" evidence="1">
    <location>
        <begin position="1"/>
        <end position="215"/>
    </location>
</feature>
<reference evidence="3" key="1">
    <citation type="journal article" date="2022" name="Microb. Genom.">
        <title>A global pangenome for the wheat fungal pathogen Pyrenophora tritici-repentis and prediction of effector protein structural homology.</title>
        <authorList>
            <person name="Moolhuijzen P.M."/>
            <person name="See P.T."/>
            <person name="Shi G."/>
            <person name="Powell H.R."/>
            <person name="Cockram J."/>
            <person name="Jorgensen L.N."/>
            <person name="Benslimane H."/>
            <person name="Strelkov S.E."/>
            <person name="Turner J."/>
            <person name="Liu Z."/>
            <person name="Moffat C.S."/>
        </authorList>
    </citation>
    <scope>NUCLEOTIDE SEQUENCE [LARGE SCALE GENOMIC DNA]</scope>
</reference>
<protein>
    <submittedName>
        <fullName evidence="2">Uncharacterized protein</fullName>
    </submittedName>
</protein>
<feature type="compositionally biased region" description="Polar residues" evidence="1">
    <location>
        <begin position="72"/>
        <end position="86"/>
    </location>
</feature>
<feature type="compositionally biased region" description="Pro residues" evidence="1">
    <location>
        <begin position="108"/>
        <end position="117"/>
    </location>
</feature>
<gene>
    <name evidence="2" type="ORF">Ptr86124_008028</name>
</gene>
<accession>A0A922NBH9</accession>
<organism evidence="2 3">
    <name type="scientific">Pyrenophora tritici-repentis</name>
    <dbReference type="NCBI Taxonomy" id="45151"/>
    <lineage>
        <taxon>Eukaryota</taxon>
        <taxon>Fungi</taxon>
        <taxon>Dikarya</taxon>
        <taxon>Ascomycota</taxon>
        <taxon>Pezizomycotina</taxon>
        <taxon>Dothideomycetes</taxon>
        <taxon>Pleosporomycetidae</taxon>
        <taxon>Pleosporales</taxon>
        <taxon>Pleosporineae</taxon>
        <taxon>Pleosporaceae</taxon>
        <taxon>Pyrenophora</taxon>
    </lineage>
</organism>
<dbReference type="AlphaFoldDB" id="A0A922NBH9"/>
<name>A0A922NBH9_9PLEO</name>
<feature type="compositionally biased region" description="Basic and acidic residues" evidence="1">
    <location>
        <begin position="171"/>
        <end position="215"/>
    </location>
</feature>
<proteinExistence type="predicted"/>